<name>A0A6A3PX23_9STRA</name>
<dbReference type="EMBL" id="QXGB01003982">
    <property type="protein sequence ID" value="KAE9168065.1"/>
    <property type="molecule type" value="Genomic_DNA"/>
</dbReference>
<dbReference type="AlphaFoldDB" id="A0A6A3PX23"/>
<organism evidence="4 14">
    <name type="scientific">Phytophthora fragariae</name>
    <dbReference type="NCBI Taxonomy" id="53985"/>
    <lineage>
        <taxon>Eukaryota</taxon>
        <taxon>Sar</taxon>
        <taxon>Stramenopiles</taxon>
        <taxon>Oomycota</taxon>
        <taxon>Peronosporomycetes</taxon>
        <taxon>Peronosporales</taxon>
        <taxon>Peronosporaceae</taxon>
        <taxon>Phytophthora</taxon>
    </lineage>
</organism>
<dbReference type="EMBL" id="QXFZ01004869">
    <property type="protein sequence ID" value="KAE9062676.1"/>
    <property type="molecule type" value="Genomic_DNA"/>
</dbReference>
<evidence type="ECO:0000313" key="7">
    <source>
        <dbReference type="EMBL" id="KAE9168866.1"/>
    </source>
</evidence>
<dbReference type="Proteomes" id="UP000433483">
    <property type="component" value="Unassembled WGS sequence"/>
</dbReference>
<keyword evidence="2" id="KW-0732">Signal</keyword>
<evidence type="ECO:0000313" key="11">
    <source>
        <dbReference type="Proteomes" id="UP000437068"/>
    </source>
</evidence>
<evidence type="ECO:0000313" key="9">
    <source>
        <dbReference type="EMBL" id="KAE9267267.1"/>
    </source>
</evidence>
<evidence type="ECO:0008006" key="17">
    <source>
        <dbReference type="Google" id="ProtNLM"/>
    </source>
</evidence>
<proteinExistence type="predicted"/>
<evidence type="ECO:0000313" key="5">
    <source>
        <dbReference type="EMBL" id="KAE9070101.1"/>
    </source>
</evidence>
<evidence type="ECO:0000313" key="13">
    <source>
        <dbReference type="Proteomes" id="UP000440732"/>
    </source>
</evidence>
<dbReference type="EMBL" id="QXGD01004780">
    <property type="protein sequence ID" value="KAE9168866.1"/>
    <property type="molecule type" value="Genomic_DNA"/>
</dbReference>
<evidence type="ECO:0000313" key="3">
    <source>
        <dbReference type="EMBL" id="KAE8973237.1"/>
    </source>
</evidence>
<evidence type="ECO:0000313" key="14">
    <source>
        <dbReference type="Proteomes" id="UP000441208"/>
    </source>
</evidence>
<keyword evidence="10" id="KW-1185">Reference proteome</keyword>
<dbReference type="Proteomes" id="UP000460718">
    <property type="component" value="Unassembled WGS sequence"/>
</dbReference>
<dbReference type="Proteomes" id="UP000441208">
    <property type="component" value="Unassembled WGS sequence"/>
</dbReference>
<evidence type="ECO:0000313" key="6">
    <source>
        <dbReference type="EMBL" id="KAE9168065.1"/>
    </source>
</evidence>
<gene>
    <name evidence="9" type="ORF">PF001_g30154</name>
    <name evidence="7" type="ORF">PF002_g30504</name>
    <name evidence="8" type="ORF">PF004_g26768</name>
    <name evidence="6" type="ORF">PF005_g28541</name>
    <name evidence="5" type="ORF">PF006_g29427</name>
    <name evidence="4" type="ORF">PF007_g29829</name>
    <name evidence="3" type="ORF">PF011_g25336</name>
</gene>
<dbReference type="Proteomes" id="UP000437068">
    <property type="component" value="Unassembled WGS sequence"/>
</dbReference>
<protein>
    <recommendedName>
        <fullName evidence="17">RxLR effector protein</fullName>
    </recommendedName>
</protein>
<evidence type="ECO:0000313" key="16">
    <source>
        <dbReference type="Proteomes" id="UP000476176"/>
    </source>
</evidence>
<feature type="region of interest" description="Disordered" evidence="1">
    <location>
        <begin position="30"/>
        <end position="60"/>
    </location>
</feature>
<feature type="chain" id="PRO_5036165612" description="RxLR effector protein" evidence="2">
    <location>
        <begin position="36"/>
        <end position="60"/>
    </location>
</feature>
<dbReference type="EMBL" id="QXFW01003069">
    <property type="protein sequence ID" value="KAE8973237.1"/>
    <property type="molecule type" value="Genomic_DNA"/>
</dbReference>
<dbReference type="Proteomes" id="UP000440732">
    <property type="component" value="Unassembled WGS sequence"/>
</dbReference>
<dbReference type="Proteomes" id="UP000476176">
    <property type="component" value="Unassembled WGS sequence"/>
</dbReference>
<evidence type="ECO:0000313" key="8">
    <source>
        <dbReference type="EMBL" id="KAE9174066.1"/>
    </source>
</evidence>
<accession>A0A6A3PX23</accession>
<dbReference type="EMBL" id="QXGE01005523">
    <property type="protein sequence ID" value="KAE9267267.1"/>
    <property type="molecule type" value="Genomic_DNA"/>
</dbReference>
<dbReference type="EMBL" id="QXGA01004921">
    <property type="protein sequence ID" value="KAE9070101.1"/>
    <property type="molecule type" value="Genomic_DNA"/>
</dbReference>
<evidence type="ECO:0000256" key="1">
    <source>
        <dbReference type="SAM" id="MobiDB-lite"/>
    </source>
</evidence>
<sequence>MPPWHSGSNTALGKKLIVLATLSLVALSWSTSTSGDSTHRRSRAPTTRWTPSMSCTSITS</sequence>
<evidence type="ECO:0000256" key="2">
    <source>
        <dbReference type="SAM" id="SignalP"/>
    </source>
</evidence>
<evidence type="ECO:0000313" key="4">
    <source>
        <dbReference type="EMBL" id="KAE9062676.1"/>
    </source>
</evidence>
<dbReference type="Proteomes" id="UP000440367">
    <property type="component" value="Unassembled WGS sequence"/>
</dbReference>
<feature type="compositionally biased region" description="Polar residues" evidence="1">
    <location>
        <begin position="44"/>
        <end position="60"/>
    </location>
</feature>
<dbReference type="EMBL" id="QXGC01003653">
    <property type="protein sequence ID" value="KAE9174066.1"/>
    <property type="molecule type" value="Genomic_DNA"/>
</dbReference>
<evidence type="ECO:0000313" key="15">
    <source>
        <dbReference type="Proteomes" id="UP000460718"/>
    </source>
</evidence>
<evidence type="ECO:0000313" key="12">
    <source>
        <dbReference type="Proteomes" id="UP000440367"/>
    </source>
</evidence>
<feature type="signal peptide" evidence="2">
    <location>
        <begin position="1"/>
        <end position="35"/>
    </location>
</feature>
<reference evidence="10 11" key="1">
    <citation type="submission" date="2018-08" db="EMBL/GenBank/DDBJ databases">
        <title>Genomic investigation of the strawberry pathogen Phytophthora fragariae indicates pathogenicity is determined by transcriptional variation in three key races.</title>
        <authorList>
            <person name="Adams T.M."/>
            <person name="Armitage A.D."/>
            <person name="Sobczyk M.K."/>
            <person name="Bates H.J."/>
            <person name="Dunwell J.M."/>
            <person name="Nellist C.F."/>
            <person name="Harrison R.J."/>
        </authorList>
    </citation>
    <scope>NUCLEOTIDE SEQUENCE [LARGE SCALE GENOMIC DNA]</scope>
    <source>
        <strain evidence="9 11">A4</strain>
        <strain evidence="7 12">BC-1</strain>
        <strain evidence="8 16">BC-23</strain>
        <strain evidence="6 10">NOV-27</strain>
        <strain evidence="5 13">NOV-5</strain>
        <strain evidence="4 14">NOV-71</strain>
        <strain evidence="3 15">SCRP245</strain>
    </source>
</reference>
<evidence type="ECO:0000313" key="10">
    <source>
        <dbReference type="Proteomes" id="UP000433483"/>
    </source>
</evidence>
<comment type="caution">
    <text evidence="4">The sequence shown here is derived from an EMBL/GenBank/DDBJ whole genome shotgun (WGS) entry which is preliminary data.</text>
</comment>